<dbReference type="EMBL" id="JACJFM010000041">
    <property type="protein sequence ID" value="MBB1489029.1"/>
    <property type="molecule type" value="Genomic_DNA"/>
</dbReference>
<reference evidence="1 2" key="1">
    <citation type="submission" date="2020-08" db="EMBL/GenBank/DDBJ databases">
        <title>Oceanospirillum sp. nov. isolated from marine sediment.</title>
        <authorList>
            <person name="Ji X."/>
        </authorList>
    </citation>
    <scope>NUCLEOTIDE SEQUENCE [LARGE SCALE GENOMIC DNA]</scope>
    <source>
        <strain evidence="1 2">D5</strain>
    </source>
</reference>
<accession>A0A839IX47</accession>
<dbReference type="RefSeq" id="WP_182810797.1">
    <property type="nucleotide sequence ID" value="NZ_JACJFM010000041.1"/>
</dbReference>
<dbReference type="PANTHER" id="PTHR40053">
    <property type="entry name" value="SPORULATION-CONTROL PROTEIN SPO0M"/>
    <property type="match status" value="1"/>
</dbReference>
<comment type="caution">
    <text evidence="1">The sequence shown here is derived from an EMBL/GenBank/DDBJ whole genome shotgun (WGS) entry which is preliminary data.</text>
</comment>
<name>A0A839IX47_9GAMM</name>
<dbReference type="AlphaFoldDB" id="A0A839IX47"/>
<protein>
    <submittedName>
        <fullName evidence="1">Sporulation protein</fullName>
    </submittedName>
</protein>
<dbReference type="InterPro" id="IPR009776">
    <property type="entry name" value="Spore_0_M"/>
</dbReference>
<dbReference type="Pfam" id="PF07070">
    <property type="entry name" value="Spo0M"/>
    <property type="match status" value="1"/>
</dbReference>
<evidence type="ECO:0000313" key="1">
    <source>
        <dbReference type="EMBL" id="MBB1489029.1"/>
    </source>
</evidence>
<evidence type="ECO:0000313" key="2">
    <source>
        <dbReference type="Proteomes" id="UP000565262"/>
    </source>
</evidence>
<organism evidence="1 2">
    <name type="scientific">Oceanospirillum sediminis</name>
    <dbReference type="NCBI Taxonomy" id="2760088"/>
    <lineage>
        <taxon>Bacteria</taxon>
        <taxon>Pseudomonadati</taxon>
        <taxon>Pseudomonadota</taxon>
        <taxon>Gammaproteobacteria</taxon>
        <taxon>Oceanospirillales</taxon>
        <taxon>Oceanospirillaceae</taxon>
        <taxon>Oceanospirillum</taxon>
    </lineage>
</organism>
<dbReference type="Proteomes" id="UP000565262">
    <property type="component" value="Unassembled WGS sequence"/>
</dbReference>
<sequence>MFKKLLASVGIGGAKVDTILTKEVVSPGDTISANIVITGGDTEQEISGLDLALMTRVKVERDDTEMVINKPLAQWHIADKFVIQPGEIREIPFEGSLPWETPVSSNGARNNQTRVWIATGLNIDMAIDASDKDPLNIIPTPTQNKVLQAMDNCGYTIFKADVEEGQLRGHDFASTTGCYQELEYRPNEFALFGLNEVEVSFVASEHVTHVLLELDRNFGGDSYRSLTLPNNISLEEVTAQLKSLLG</sequence>
<proteinExistence type="predicted"/>
<gene>
    <name evidence="1" type="ORF">H4O21_20680</name>
</gene>
<keyword evidence="2" id="KW-1185">Reference proteome</keyword>
<dbReference type="PANTHER" id="PTHR40053:SF1">
    <property type="entry name" value="SPORULATION-CONTROL PROTEIN SPO0M"/>
    <property type="match status" value="1"/>
</dbReference>